<reference evidence="8 9" key="1">
    <citation type="journal article" date="2021" name="Elife">
        <title>Chloroplast acquisition without the gene transfer in kleptoplastic sea slugs, Plakobranchus ocellatus.</title>
        <authorList>
            <person name="Maeda T."/>
            <person name="Takahashi S."/>
            <person name="Yoshida T."/>
            <person name="Shimamura S."/>
            <person name="Takaki Y."/>
            <person name="Nagai Y."/>
            <person name="Toyoda A."/>
            <person name="Suzuki Y."/>
            <person name="Arimoto A."/>
            <person name="Ishii H."/>
            <person name="Satoh N."/>
            <person name="Nishiyama T."/>
            <person name="Hasebe M."/>
            <person name="Maruyama T."/>
            <person name="Minagawa J."/>
            <person name="Obokata J."/>
            <person name="Shigenobu S."/>
        </authorList>
    </citation>
    <scope>NUCLEOTIDE SEQUENCE [LARGE SCALE GENOMIC DNA]</scope>
</reference>
<feature type="compositionally biased region" description="Basic and acidic residues" evidence="5">
    <location>
        <begin position="828"/>
        <end position="841"/>
    </location>
</feature>
<comment type="caution">
    <text evidence="8">The sequence shown here is derived from an EMBL/GenBank/DDBJ whole genome shotgun (WGS) entry which is preliminary data.</text>
</comment>
<evidence type="ECO:0000256" key="4">
    <source>
        <dbReference type="ARBA" id="ARBA00022801"/>
    </source>
</evidence>
<evidence type="ECO:0000256" key="6">
    <source>
        <dbReference type="SAM" id="Phobius"/>
    </source>
</evidence>
<dbReference type="GO" id="GO:0004563">
    <property type="term" value="F:beta-N-acetylhexosaminidase activity"/>
    <property type="evidence" value="ECO:0007669"/>
    <property type="project" value="UniProtKB-EC"/>
</dbReference>
<dbReference type="InterPro" id="IPR015883">
    <property type="entry name" value="Glyco_hydro_20_cat"/>
</dbReference>
<dbReference type="GO" id="GO:0005975">
    <property type="term" value="P:carbohydrate metabolic process"/>
    <property type="evidence" value="ECO:0007669"/>
    <property type="project" value="InterPro"/>
</dbReference>
<evidence type="ECO:0000256" key="1">
    <source>
        <dbReference type="ARBA" id="ARBA00001231"/>
    </source>
</evidence>
<feature type="compositionally biased region" description="Basic and acidic residues" evidence="5">
    <location>
        <begin position="923"/>
        <end position="935"/>
    </location>
</feature>
<evidence type="ECO:0000313" key="8">
    <source>
        <dbReference type="EMBL" id="GFO13672.1"/>
    </source>
</evidence>
<comment type="catalytic activity">
    <reaction evidence="1">
        <text>Hydrolysis of terminal non-reducing N-acetyl-D-hexosamine residues in N-acetyl-beta-D-hexosaminides.</text>
        <dbReference type="EC" id="3.2.1.52"/>
    </reaction>
</comment>
<comment type="similarity">
    <text evidence="2">Belongs to the glycosyl hydrolase 20 family.</text>
</comment>
<dbReference type="PANTHER" id="PTHR21040">
    <property type="entry name" value="BCDNA.GH04120"/>
    <property type="match status" value="1"/>
</dbReference>
<dbReference type="AlphaFoldDB" id="A0AAV4B2D3"/>
<name>A0AAV4B2D3_9GAST</name>
<organism evidence="8 9">
    <name type="scientific">Plakobranchus ocellatus</name>
    <dbReference type="NCBI Taxonomy" id="259542"/>
    <lineage>
        <taxon>Eukaryota</taxon>
        <taxon>Metazoa</taxon>
        <taxon>Spiralia</taxon>
        <taxon>Lophotrochozoa</taxon>
        <taxon>Mollusca</taxon>
        <taxon>Gastropoda</taxon>
        <taxon>Heterobranchia</taxon>
        <taxon>Euthyneura</taxon>
        <taxon>Panpulmonata</taxon>
        <taxon>Sacoglossa</taxon>
        <taxon>Placobranchoidea</taxon>
        <taxon>Plakobranchidae</taxon>
        <taxon>Plakobranchus</taxon>
    </lineage>
</organism>
<evidence type="ECO:0000256" key="2">
    <source>
        <dbReference type="ARBA" id="ARBA00006285"/>
    </source>
</evidence>
<dbReference type="InterPro" id="IPR017853">
    <property type="entry name" value="GH"/>
</dbReference>
<keyword evidence="9" id="KW-1185">Reference proteome</keyword>
<feature type="transmembrane region" description="Helical" evidence="6">
    <location>
        <begin position="66"/>
        <end position="85"/>
    </location>
</feature>
<dbReference type="CDD" id="cd06565">
    <property type="entry name" value="GH20_GcnA-like"/>
    <property type="match status" value="1"/>
</dbReference>
<dbReference type="PANTHER" id="PTHR21040:SF8">
    <property type="entry name" value="BCDNA.GH04120"/>
    <property type="match status" value="1"/>
</dbReference>
<feature type="region of interest" description="Disordered" evidence="5">
    <location>
        <begin position="711"/>
        <end position="775"/>
    </location>
</feature>
<dbReference type="EMBL" id="BLXT01004491">
    <property type="protein sequence ID" value="GFO13672.1"/>
    <property type="molecule type" value="Genomic_DNA"/>
</dbReference>
<dbReference type="SUPFAM" id="SSF51445">
    <property type="entry name" value="(Trans)glycosidases"/>
    <property type="match status" value="1"/>
</dbReference>
<gene>
    <name evidence="8" type="ORF">PoB_004017700</name>
</gene>
<protein>
    <recommendedName>
        <fullName evidence="3">beta-N-acetylhexosaminidase</fullName>
        <ecNumber evidence="3">3.2.1.52</ecNumber>
    </recommendedName>
</protein>
<dbReference type="Gene3D" id="3.20.20.80">
    <property type="entry name" value="Glycosidases"/>
    <property type="match status" value="1"/>
</dbReference>
<feature type="compositionally biased region" description="Polar residues" evidence="5">
    <location>
        <begin position="711"/>
        <end position="730"/>
    </location>
</feature>
<keyword evidence="6" id="KW-0812">Transmembrane</keyword>
<proteinExistence type="inferred from homology"/>
<feature type="region of interest" description="Disordered" evidence="5">
    <location>
        <begin position="168"/>
        <end position="204"/>
    </location>
</feature>
<dbReference type="Proteomes" id="UP000735302">
    <property type="component" value="Unassembled WGS sequence"/>
</dbReference>
<feature type="region of interest" description="Disordered" evidence="5">
    <location>
        <begin position="808"/>
        <end position="846"/>
    </location>
</feature>
<feature type="compositionally biased region" description="Polar residues" evidence="5">
    <location>
        <begin position="743"/>
        <end position="755"/>
    </location>
</feature>
<feature type="region of interest" description="Disordered" evidence="5">
    <location>
        <begin position="920"/>
        <end position="950"/>
    </location>
</feature>
<dbReference type="EC" id="3.2.1.52" evidence="3"/>
<feature type="compositionally biased region" description="Basic and acidic residues" evidence="5">
    <location>
        <begin position="177"/>
        <end position="196"/>
    </location>
</feature>
<feature type="domain" description="Glycoside hydrolase family 20 catalytic" evidence="7">
    <location>
        <begin position="281"/>
        <end position="447"/>
    </location>
</feature>
<evidence type="ECO:0000313" key="9">
    <source>
        <dbReference type="Proteomes" id="UP000735302"/>
    </source>
</evidence>
<keyword evidence="6" id="KW-1133">Transmembrane helix</keyword>
<evidence type="ECO:0000256" key="5">
    <source>
        <dbReference type="SAM" id="MobiDB-lite"/>
    </source>
</evidence>
<accession>A0AAV4B2D3</accession>
<keyword evidence="6" id="KW-0472">Membrane</keyword>
<keyword evidence="4" id="KW-0378">Hydrolase</keyword>
<evidence type="ECO:0000256" key="3">
    <source>
        <dbReference type="ARBA" id="ARBA00012663"/>
    </source>
</evidence>
<dbReference type="InterPro" id="IPR038901">
    <property type="entry name" value="HEXDC-like"/>
</dbReference>
<dbReference type="Pfam" id="PF00728">
    <property type="entry name" value="Glyco_hydro_20"/>
    <property type="match status" value="1"/>
</dbReference>
<evidence type="ECO:0000259" key="7">
    <source>
        <dbReference type="Pfam" id="PF00728"/>
    </source>
</evidence>
<sequence>MGMMLSFTRTTSLSMCGYQGVVDTESYVVHELDSRPRVLLIQVALEKKSVVFKELMGRRGNMKGRPGLLFVTFICVCLIIFYFSWQMLMSPKFEKDTVSVLREAEHIKSRLSGQSWKNSQNIDSVHNIQQVPPQSDENQMPGPFADSSKKEFSIKADQESSYSMLKNEGIDLEPANPDDKRPFSALGRNKESKSKSDQSTSESSLRNAILNENNFYLQPIASIEENLKSMDRLVHLDFKGAVPNMEYLRNFIPLLETLGATGLLVEYEDMFPYSGDLETLKATNAFSEDQLSEFLQLAKRHNMKVIPLIQTFGHMEFVLKSATFGGLRESSYTPQVIDMTNGKSYAIITAMIKQVLDAHPDATHLHIGCDEVYELGKGASATMMQEKRLTVDQMFVHHVKKVAKIVLQFTNSRVTPIIWDDMLRKMPEKEIINSSLPTYVDIMVWHYTPNVTGIVGEETFAKYEKIFKYIWIASSFKGATGSRQFYTEPLYHIQNHFSWLQVIQEHQKNIRFRGIALTGWQRYDHFATLCELLPVAIPSLAVCLATIKNGGFTEAIHGSVSTVLKCDGKIEMSFPEIDKKTKMAKITQDCRFPGSDVYYAMQDFYAYTQISTQHRLDGWLSDYQIAHGFTSPGQMKVLAMDLNKQNNGFSRTMDPLKLHLLSIYSSEDVAEWLEENIYERKRHNEQILEKIHGLINIKTWPRRPLAATKLNSVSNYEQSKVESNPTSKPSVNRKKTDLEQDARQNVGNHQMNVNRPYNGMRQGAGFSLDHGSNNENRKIISKTHNMQGQDQFGKIRNRLGANRHSFASNEEENDTGHRNLGGFPQRIDTGRMRLPVDERDPNNNNGRIKARKVEKLNDKNKQWKEPGDRRALKFRSDKDELLPKMEGYSKARDVIGLNLIQKDNQGNKQESNIDNIAQFPHYRKPDGVPEKERAGTKLSEGSDVNIAISQARKKPVMNDFHDAQMNHYEERLIKAAEHKQF</sequence>